<keyword evidence="5" id="KW-1185">Reference proteome</keyword>
<name>A0A8J7BZB4_9CYAN</name>
<evidence type="ECO:0000313" key="5">
    <source>
        <dbReference type="Proteomes" id="UP000629098"/>
    </source>
</evidence>
<organism evidence="4 5">
    <name type="scientific">Iningainema tapete BLCC-T55</name>
    <dbReference type="NCBI Taxonomy" id="2748662"/>
    <lineage>
        <taxon>Bacteria</taxon>
        <taxon>Bacillati</taxon>
        <taxon>Cyanobacteriota</taxon>
        <taxon>Cyanophyceae</taxon>
        <taxon>Nostocales</taxon>
        <taxon>Scytonemataceae</taxon>
        <taxon>Iningainema tapete</taxon>
    </lineage>
</organism>
<proteinExistence type="predicted"/>
<feature type="domain" description="LysM" evidence="3">
    <location>
        <begin position="117"/>
        <end position="166"/>
    </location>
</feature>
<gene>
    <name evidence="4" type="ORF">ICL16_35500</name>
</gene>
<comment type="caution">
    <text evidence="4">The sequence shown here is derived from an EMBL/GenBank/DDBJ whole genome shotgun (WGS) entry which is preliminary data.</text>
</comment>
<dbReference type="Proteomes" id="UP000629098">
    <property type="component" value="Unassembled WGS sequence"/>
</dbReference>
<protein>
    <submittedName>
        <fullName evidence="4">LysM peptidoglycan-binding domain-containing protein</fullName>
    </submittedName>
</protein>
<evidence type="ECO:0000256" key="1">
    <source>
        <dbReference type="SAM" id="MobiDB-lite"/>
    </source>
</evidence>
<feature type="region of interest" description="Disordered" evidence="1">
    <location>
        <begin position="85"/>
        <end position="117"/>
    </location>
</feature>
<evidence type="ECO:0000256" key="2">
    <source>
        <dbReference type="SAM" id="Phobius"/>
    </source>
</evidence>
<accession>A0A8J7BZB4</accession>
<dbReference type="InterPro" id="IPR036779">
    <property type="entry name" value="LysM_dom_sf"/>
</dbReference>
<evidence type="ECO:0000259" key="3">
    <source>
        <dbReference type="PROSITE" id="PS51782"/>
    </source>
</evidence>
<dbReference type="CDD" id="cd00118">
    <property type="entry name" value="LysM"/>
    <property type="match status" value="1"/>
</dbReference>
<keyword evidence="2" id="KW-0812">Transmembrane</keyword>
<keyword evidence="2" id="KW-0472">Membrane</keyword>
<dbReference type="SUPFAM" id="SSF54106">
    <property type="entry name" value="LysM domain"/>
    <property type="match status" value="1"/>
</dbReference>
<reference evidence="4" key="1">
    <citation type="submission" date="2020-09" db="EMBL/GenBank/DDBJ databases">
        <title>Iningainema tapete sp. nov. (Scytonemataceae, Cyanobacteria) from greenhouses in central Florida (USA) produces two types of nodularin with biosynthetic potential for microcystin-LR and anabaenopeptins.</title>
        <authorList>
            <person name="Berthold D.E."/>
            <person name="Lefler F.W."/>
            <person name="Huang I.-S."/>
            <person name="Abdulla H."/>
            <person name="Zimba P.V."/>
            <person name="Laughinghouse H.D. IV."/>
        </authorList>
    </citation>
    <scope>NUCLEOTIDE SEQUENCE</scope>
    <source>
        <strain evidence="4">BLCCT55</strain>
    </source>
</reference>
<sequence length="177" mass="19378">MTTQINCPVCGYTEIEGSNCPNCDTDISLLRMLQQLPHAEKPRQQVKIATWQLAAALLILVIGIGLGAIGCFLFLQPHVPRSTVNSPSPIAVSRPSPTPTPNPTFESVKPQQTSQSTHYIVKPGDSLSKIAEHFYGDNRLWTSLVKANPKLKSRENFLEVGEPLIVPNRKEASCGSF</sequence>
<dbReference type="RefSeq" id="WP_190836282.1">
    <property type="nucleotide sequence ID" value="NZ_CAWPPI010000107.1"/>
</dbReference>
<keyword evidence="2" id="KW-1133">Transmembrane helix</keyword>
<feature type="transmembrane region" description="Helical" evidence="2">
    <location>
        <begin position="53"/>
        <end position="75"/>
    </location>
</feature>
<dbReference type="Pfam" id="PF01476">
    <property type="entry name" value="LysM"/>
    <property type="match status" value="1"/>
</dbReference>
<dbReference type="SMART" id="SM00257">
    <property type="entry name" value="LysM"/>
    <property type="match status" value="1"/>
</dbReference>
<dbReference type="EMBL" id="JACXAE010000107">
    <property type="protein sequence ID" value="MBD2777212.1"/>
    <property type="molecule type" value="Genomic_DNA"/>
</dbReference>
<evidence type="ECO:0000313" key="4">
    <source>
        <dbReference type="EMBL" id="MBD2777212.1"/>
    </source>
</evidence>
<dbReference type="PROSITE" id="PS51782">
    <property type="entry name" value="LYSM"/>
    <property type="match status" value="1"/>
</dbReference>
<dbReference type="AlphaFoldDB" id="A0A8J7BZB4"/>
<dbReference type="Gene3D" id="3.10.350.10">
    <property type="entry name" value="LysM domain"/>
    <property type="match status" value="1"/>
</dbReference>
<dbReference type="InterPro" id="IPR018392">
    <property type="entry name" value="LysM"/>
</dbReference>